<dbReference type="RefSeq" id="WP_197902270.1">
    <property type="nucleotide sequence ID" value="NZ_JACSGR010000001.1"/>
</dbReference>
<evidence type="ECO:0008006" key="3">
    <source>
        <dbReference type="Google" id="ProtNLM"/>
    </source>
</evidence>
<gene>
    <name evidence="1" type="ORF">H9Q10_01540</name>
</gene>
<proteinExistence type="predicted"/>
<reference evidence="1 2" key="1">
    <citation type="submission" date="2020-09" db="EMBL/GenBank/DDBJ databases">
        <title>Eikenella S3660 sp. nov., isolated from a throat swab.</title>
        <authorList>
            <person name="Buhl M."/>
        </authorList>
    </citation>
    <scope>NUCLEOTIDE SEQUENCE [LARGE SCALE GENOMIC DNA]</scope>
    <source>
        <strain evidence="1 2">S3360</strain>
    </source>
</reference>
<evidence type="ECO:0000313" key="2">
    <source>
        <dbReference type="Proteomes" id="UP000768471"/>
    </source>
</evidence>
<sequence length="240" mass="27500">MYFNQAQKRFFQSASLPEKQAWLRKGEPEALEMARGSNFEHSFFVPLLRGLRLDGEFKTYPEAVAEAQRYLDELKAMPDLPELDEEALGITTFNQDLSRTMSEEKSYGIERVIHIAAQAEHICGDFAQFIDDELSEDRVRQMLAEQAGRADFLGMLDAIEDGAYPDHEEVFSLLYENGLMGWLVQAATPVCRSVAGGGVIYSWGCYYTQWFYAESYEAALWQVDAWAERMREQDLQEGKK</sequence>
<name>A0ABS0N7T0_9NEIS</name>
<comment type="caution">
    <text evidence="1">The sequence shown here is derived from an EMBL/GenBank/DDBJ whole genome shotgun (WGS) entry which is preliminary data.</text>
</comment>
<protein>
    <recommendedName>
        <fullName evidence="3">DUF1266 domain-containing protein</fullName>
    </recommendedName>
</protein>
<organism evidence="1 2">
    <name type="scientific">Eikenella glucosivorans</name>
    <dbReference type="NCBI Taxonomy" id="2766967"/>
    <lineage>
        <taxon>Bacteria</taxon>
        <taxon>Pseudomonadati</taxon>
        <taxon>Pseudomonadota</taxon>
        <taxon>Betaproteobacteria</taxon>
        <taxon>Neisseriales</taxon>
        <taxon>Neisseriaceae</taxon>
        <taxon>Eikenella</taxon>
    </lineage>
</organism>
<keyword evidence="2" id="KW-1185">Reference proteome</keyword>
<accession>A0ABS0N7T0</accession>
<evidence type="ECO:0000313" key="1">
    <source>
        <dbReference type="EMBL" id="MBH5328356.1"/>
    </source>
</evidence>
<dbReference type="Proteomes" id="UP000768471">
    <property type="component" value="Unassembled WGS sequence"/>
</dbReference>
<dbReference type="EMBL" id="JACSGR010000001">
    <property type="protein sequence ID" value="MBH5328356.1"/>
    <property type="molecule type" value="Genomic_DNA"/>
</dbReference>